<keyword evidence="3" id="KW-1185">Reference proteome</keyword>
<name>A0ABN9MMW4_9NEOB</name>
<proteinExistence type="predicted"/>
<dbReference type="PROSITE" id="PS50878">
    <property type="entry name" value="RT_POL"/>
    <property type="match status" value="1"/>
</dbReference>
<dbReference type="Pfam" id="PF26215">
    <property type="entry name" value="HTH_animal"/>
    <property type="match status" value="1"/>
</dbReference>
<dbReference type="PANTHER" id="PTHR21301:SF12">
    <property type="match status" value="1"/>
</dbReference>
<accession>A0ABN9MMW4</accession>
<evidence type="ECO:0000313" key="2">
    <source>
        <dbReference type="EMBL" id="CAJ0967970.1"/>
    </source>
</evidence>
<dbReference type="EMBL" id="CAUEEQ010078772">
    <property type="protein sequence ID" value="CAJ0967970.1"/>
    <property type="molecule type" value="Genomic_DNA"/>
</dbReference>
<protein>
    <recommendedName>
        <fullName evidence="1">Reverse transcriptase domain-containing protein</fullName>
    </recommendedName>
</protein>
<evidence type="ECO:0000313" key="3">
    <source>
        <dbReference type="Proteomes" id="UP001176940"/>
    </source>
</evidence>
<dbReference type="InterPro" id="IPR058912">
    <property type="entry name" value="HTH_animal"/>
</dbReference>
<sequence length="193" mass="22403">MGSNMAPPYANIYMAEFESRFIYVHPLFQQYCRLWKRYIDDILLIWCGDIDSLLSFRQSINQSVNKLTFTIHYDSRSIPFLDTLVIIDEDGVLSTDLYVKPTDKNSLLLYTSCHPRHIKKALPKSQFQRINGIVSNNSQRSLRLNDMASKFRSRGYPDSLLDFHSNNMPPTAIRSNLVRWCSIPDPYLDKGLS</sequence>
<dbReference type="Proteomes" id="UP001176940">
    <property type="component" value="Unassembled WGS sequence"/>
</dbReference>
<dbReference type="PANTHER" id="PTHR21301">
    <property type="entry name" value="REVERSE TRANSCRIPTASE"/>
    <property type="match status" value="1"/>
</dbReference>
<organism evidence="2 3">
    <name type="scientific">Ranitomeya imitator</name>
    <name type="common">mimic poison frog</name>
    <dbReference type="NCBI Taxonomy" id="111125"/>
    <lineage>
        <taxon>Eukaryota</taxon>
        <taxon>Metazoa</taxon>
        <taxon>Chordata</taxon>
        <taxon>Craniata</taxon>
        <taxon>Vertebrata</taxon>
        <taxon>Euteleostomi</taxon>
        <taxon>Amphibia</taxon>
        <taxon>Batrachia</taxon>
        <taxon>Anura</taxon>
        <taxon>Neobatrachia</taxon>
        <taxon>Hyloidea</taxon>
        <taxon>Dendrobatidae</taxon>
        <taxon>Dendrobatinae</taxon>
        <taxon>Ranitomeya</taxon>
    </lineage>
</organism>
<evidence type="ECO:0000259" key="1">
    <source>
        <dbReference type="PROSITE" id="PS50878"/>
    </source>
</evidence>
<reference evidence="2" key="1">
    <citation type="submission" date="2023-07" db="EMBL/GenBank/DDBJ databases">
        <authorList>
            <person name="Stuckert A."/>
        </authorList>
    </citation>
    <scope>NUCLEOTIDE SEQUENCE</scope>
</reference>
<gene>
    <name evidence="2" type="ORF">RIMI_LOCUS22664665</name>
</gene>
<feature type="domain" description="Reverse transcriptase" evidence="1">
    <location>
        <begin position="1"/>
        <end position="99"/>
    </location>
</feature>
<comment type="caution">
    <text evidence="2">The sequence shown here is derived from an EMBL/GenBank/DDBJ whole genome shotgun (WGS) entry which is preliminary data.</text>
</comment>
<dbReference type="InterPro" id="IPR000477">
    <property type="entry name" value="RT_dom"/>
</dbReference>